<dbReference type="RefSeq" id="XP_060317133.1">
    <property type="nucleotide sequence ID" value="XM_060453175.1"/>
</dbReference>
<feature type="domain" description="Nephrocystin 3-like N-terminal" evidence="3">
    <location>
        <begin position="356"/>
        <end position="518"/>
    </location>
</feature>
<name>A0AAI9Z3X1_9PEZI</name>
<feature type="compositionally biased region" description="Polar residues" evidence="2">
    <location>
        <begin position="304"/>
        <end position="316"/>
    </location>
</feature>
<reference evidence="4 5" key="1">
    <citation type="submission" date="2016-10" db="EMBL/GenBank/DDBJ databases">
        <title>The genome sequence of Colletotrichum fioriniae PJ7.</title>
        <authorList>
            <person name="Baroncelli R."/>
        </authorList>
    </citation>
    <scope>NUCLEOTIDE SEQUENCE [LARGE SCALE GENOMIC DNA]</scope>
    <source>
        <strain evidence="4 5">IMI 309622</strain>
    </source>
</reference>
<feature type="region of interest" description="Disordered" evidence="2">
    <location>
        <begin position="304"/>
        <end position="340"/>
    </location>
</feature>
<dbReference type="AlphaFoldDB" id="A0AAI9Z3X1"/>
<gene>
    <name evidence="4" type="ORF">CCOS01_04994</name>
</gene>
<dbReference type="InterPro" id="IPR027417">
    <property type="entry name" value="P-loop_NTPase"/>
</dbReference>
<protein>
    <recommendedName>
        <fullName evidence="3">Nephrocystin 3-like N-terminal domain-containing protein</fullName>
    </recommendedName>
</protein>
<evidence type="ECO:0000256" key="2">
    <source>
        <dbReference type="SAM" id="MobiDB-lite"/>
    </source>
</evidence>
<keyword evidence="1" id="KW-0677">Repeat</keyword>
<organism evidence="4 5">
    <name type="scientific">Colletotrichum costaricense</name>
    <dbReference type="NCBI Taxonomy" id="1209916"/>
    <lineage>
        <taxon>Eukaryota</taxon>
        <taxon>Fungi</taxon>
        <taxon>Dikarya</taxon>
        <taxon>Ascomycota</taxon>
        <taxon>Pezizomycotina</taxon>
        <taxon>Sordariomycetes</taxon>
        <taxon>Hypocreomycetidae</taxon>
        <taxon>Glomerellales</taxon>
        <taxon>Glomerellaceae</taxon>
        <taxon>Colletotrichum</taxon>
        <taxon>Colletotrichum acutatum species complex</taxon>
    </lineage>
</organism>
<comment type="caution">
    <text evidence="4">The sequence shown here is derived from an EMBL/GenBank/DDBJ whole genome shotgun (WGS) entry which is preliminary data.</text>
</comment>
<dbReference type="Gene3D" id="3.40.50.300">
    <property type="entry name" value="P-loop containing nucleotide triphosphate hydrolases"/>
    <property type="match status" value="1"/>
</dbReference>
<evidence type="ECO:0000256" key="1">
    <source>
        <dbReference type="ARBA" id="ARBA00022737"/>
    </source>
</evidence>
<evidence type="ECO:0000259" key="3">
    <source>
        <dbReference type="Pfam" id="PF24883"/>
    </source>
</evidence>
<keyword evidence="5" id="KW-1185">Reference proteome</keyword>
<dbReference type="SUPFAM" id="SSF52540">
    <property type="entry name" value="P-loop containing nucleoside triphosphate hydrolases"/>
    <property type="match status" value="1"/>
</dbReference>
<evidence type="ECO:0000313" key="4">
    <source>
        <dbReference type="EMBL" id="KAK1533011.1"/>
    </source>
</evidence>
<dbReference type="GeneID" id="85336722"/>
<accession>A0AAI9Z3X1</accession>
<dbReference type="Pfam" id="PF24883">
    <property type="entry name" value="NPHP3_N"/>
    <property type="match status" value="1"/>
</dbReference>
<proteinExistence type="predicted"/>
<dbReference type="EMBL" id="MOOE01000004">
    <property type="protein sequence ID" value="KAK1533011.1"/>
    <property type="molecule type" value="Genomic_DNA"/>
</dbReference>
<sequence length="682" mass="77574">MSGLEGIAGLSLACNVMQLISFGHEAISICRRIHESGSPEPGLSEHAENLKAVCDGLETSLGKRPTPVATAAPTAAATRAPTMEKRLLDLAAKCVKNARDLEEEMKFLSPSQPGKLRALVAAPKILWRKRRLERLKGNLDDAQKVMDTSILERLFARAESLYKMNEKGFLDLSQELKQFIADHAASNSILRNAIETQTKGIQDHVTMESSKTQNEIKSHVSLKLSSHEISIKNHVLSSVQDVQDTFSQRMTSREDSKAKEQAYQQLLKSLKYPRMNERRNQVSESHPRTFRWIFSDSMYLSDTESDYSTEGNSSAYSDEPVNVETSSIRSDEPPELEDASGSTSYVLEPIVLRKWDSFVDWLKDGTQKIYWISGKPGSGKSTLMKYIEENSNTMEYCDSEIRCISHYLWKPGTLMQQSIKGVLCSLLHQILDLRKSHAMQVLGRQPNLSTKDADTDWTAKELEKTLLDFIRESTCKYVVLLDGLDEVADTSDDGVDRLLDLIDELVSTNQVKVCVSSRPEPALKRFLEKYPMLKIQDLTSRDIHLLTRERLEAMGIDLEYGGTDDLSELICEKAEGVFVWVVLVLNSLKRGLDNYDDVDTLYSRVESLPKDLTKLYKEMWSRMKEDSDLYRRKTVLLFYMAMEFKTHRHRVRIWEPNANLLGLAISTDDEMLKSFMNVYHNH</sequence>
<dbReference type="Proteomes" id="UP001240678">
    <property type="component" value="Unassembled WGS sequence"/>
</dbReference>
<dbReference type="PANTHER" id="PTHR10039:SF5">
    <property type="entry name" value="NACHT DOMAIN-CONTAINING PROTEIN"/>
    <property type="match status" value="1"/>
</dbReference>
<dbReference type="InterPro" id="IPR056884">
    <property type="entry name" value="NPHP3-like_N"/>
</dbReference>
<evidence type="ECO:0000313" key="5">
    <source>
        <dbReference type="Proteomes" id="UP001240678"/>
    </source>
</evidence>
<dbReference type="PANTHER" id="PTHR10039">
    <property type="entry name" value="AMELOGENIN"/>
    <property type="match status" value="1"/>
</dbReference>